<dbReference type="InterPro" id="IPR016024">
    <property type="entry name" value="ARM-type_fold"/>
</dbReference>
<proteinExistence type="predicted"/>
<reference evidence="3 4" key="2">
    <citation type="submission" date="2018-11" db="EMBL/GenBank/DDBJ databases">
        <authorList>
            <consortium name="Pathogen Informatics"/>
        </authorList>
    </citation>
    <scope>NUCLEOTIDE SEQUENCE [LARGE SCALE GENOMIC DNA]</scope>
</reference>
<dbReference type="OrthoDB" id="6270416at2759"/>
<organism evidence="5">
    <name type="scientific">Rodentolepis nana</name>
    <name type="common">Dwarf tapeworm</name>
    <name type="synonym">Hymenolepis nana</name>
    <dbReference type="NCBI Taxonomy" id="102285"/>
    <lineage>
        <taxon>Eukaryota</taxon>
        <taxon>Metazoa</taxon>
        <taxon>Spiralia</taxon>
        <taxon>Lophotrochozoa</taxon>
        <taxon>Platyhelminthes</taxon>
        <taxon>Cestoda</taxon>
        <taxon>Eucestoda</taxon>
        <taxon>Cyclophyllidea</taxon>
        <taxon>Hymenolepididae</taxon>
        <taxon>Rodentolepis</taxon>
    </lineage>
</organism>
<dbReference type="InterPro" id="IPR039852">
    <property type="entry name" value="CAND1/CAND2"/>
</dbReference>
<dbReference type="STRING" id="102285.A0A0R3TA52"/>
<sequence length="355" mass="39474">MTQTTGSDPKIVERKKFVVCLVIQMHVHALSVGQILRDIDTDLRFMALNDLIVAIQCDKLEDNFFTGDVVDSVLQLLDDSNSEVRTKALNAACEIFPNTKCSLAEDIVKVFLEGMLSGETSVSYGIGLKCIINSVPRLSSQHVNIFVSTCLPHLIQAVKTDKKDIQIEACEILADTMSKFGDQVGPKRNEIIDCMFGAMNGDQPALRRRAAHLVIGFLNNDEVQTAVLNFVRKRVNRIMGNTSSDMYPLTISYVKITLICLNGLSHNAERLASKASDILSDFLIGFLLDTNINETLMPRLNPEFGDSDPDDAVNDFKEIGLQCLENLFNARQRTAFQSSHLSRFLDPHLNKVSGY</sequence>
<dbReference type="WBParaSite" id="HNAJ_0000394101-mRNA-1">
    <property type="protein sequence ID" value="HNAJ_0000394101-mRNA-1"/>
    <property type="gene ID" value="HNAJ_0000394101"/>
</dbReference>
<keyword evidence="4" id="KW-1185">Reference proteome</keyword>
<evidence type="ECO:0000256" key="1">
    <source>
        <dbReference type="ARBA" id="ARBA00022737"/>
    </source>
</evidence>
<dbReference type="Proteomes" id="UP000278807">
    <property type="component" value="Unassembled WGS sequence"/>
</dbReference>
<gene>
    <name evidence="3" type="ORF">HNAJ_LOCUS3939</name>
</gene>
<evidence type="ECO:0000313" key="3">
    <source>
        <dbReference type="EMBL" id="VDN99798.1"/>
    </source>
</evidence>
<keyword evidence="2" id="KW-0833">Ubl conjugation pathway</keyword>
<dbReference type="PANTHER" id="PTHR12696">
    <property type="entry name" value="TIP120"/>
    <property type="match status" value="1"/>
</dbReference>
<accession>A0A0R3TA52</accession>
<name>A0A0R3TA52_RODNA</name>
<dbReference type="AlphaFoldDB" id="A0A0R3TA52"/>
<dbReference type="SUPFAM" id="SSF48371">
    <property type="entry name" value="ARM repeat"/>
    <property type="match status" value="1"/>
</dbReference>
<keyword evidence="1" id="KW-0677">Repeat</keyword>
<dbReference type="InterPro" id="IPR011989">
    <property type="entry name" value="ARM-like"/>
</dbReference>
<evidence type="ECO:0000313" key="4">
    <source>
        <dbReference type="Proteomes" id="UP000278807"/>
    </source>
</evidence>
<dbReference type="GO" id="GO:0010265">
    <property type="term" value="P:SCF complex assembly"/>
    <property type="evidence" value="ECO:0007669"/>
    <property type="project" value="InterPro"/>
</dbReference>
<evidence type="ECO:0000313" key="5">
    <source>
        <dbReference type="WBParaSite" id="HNAJ_0000394101-mRNA-1"/>
    </source>
</evidence>
<dbReference type="EMBL" id="UZAE01002498">
    <property type="protein sequence ID" value="VDN99798.1"/>
    <property type="molecule type" value="Genomic_DNA"/>
</dbReference>
<evidence type="ECO:0000256" key="2">
    <source>
        <dbReference type="ARBA" id="ARBA00022786"/>
    </source>
</evidence>
<reference evidence="5" key="1">
    <citation type="submission" date="2017-02" db="UniProtKB">
        <authorList>
            <consortium name="WormBaseParasite"/>
        </authorList>
    </citation>
    <scope>IDENTIFICATION</scope>
</reference>
<protein>
    <submittedName>
        <fullName evidence="5">TIP120 domain-containing protein</fullName>
    </submittedName>
</protein>
<dbReference type="Gene3D" id="1.25.10.10">
    <property type="entry name" value="Leucine-rich Repeat Variant"/>
    <property type="match status" value="1"/>
</dbReference>